<sequence>MRARRQEDLLLTSSAPSTSTSPRKKSSICSGASKSRSHQNGNKMEMYDHYYKRFVRPPMAPVYYPTAEEFADPIEYVAKIRPDAEKYGVVKIVPPPVSSFFQIRLLDTSFQDFKPPFAINKETFTFRPRTQKLNEVEAIVKEKHTFIDRLVNFNRFSGLTFDFPVDRDGQVVDLYRLHRIVENFGGCEEVNEEEKWRDVAREYLPKEQMTRGVPSAFINLIRSHYNLHIEPFNRNLKEKAMKRDDESDDETEELKHKYQHHHGTMRSEPEVPDGNDEEPMEEECPISMQSGRRRSKNKKPTTPRRPPGVASSSKNVPIRGKTYIFSENSQKDDEDEEDDGEDKVEEVFCIACHQGKDEELLLLCDIEGCKNGRHTYCCDPVLDEVPEGEWRCPTCIESEDAKIGLDWGFYDADTEYNLNSFTEFANKWKCDYFGVSDVSQVSCDAVEREFWKNVVSQDNPVAVKYGADLITSRVGSGFPRKEDKHTGPDSKLKQQYANHAWNLNNMPVLRESVLSYFNTGISGMMVPWVYVGMCFSTFCWHTEDHWTYSVNYNHFGERKIWYGVGGDDAEKFEEALRKLAPGLTGRQRDLFHHMTTAANPYLLRSMGVPIYAVHQNAGEFVITFPRAYHAGYNEGLNFAEAVNFAPIDWLAKGRECVESYSNVRRYLVFSHDELLFKMVEAMDKLGLSMTLSTHDELKRVIQKQKHIRDLLSHLGVSSRQMEQVMFEKIPDEQRSCRFCKTTLFMCALICNKHKRMTCVGHRDHLCKTCTPKDYKYQYRFDMDHLQHLSTELGKRTVNYTGWKEESDEMLEEEGKPKLERIEEFIDAAKHNKYPQTDQVHKLITIRHTAKSAIEKANQLLFKKVRTRTKTRCQRADTRTDAEGVRSLIEQMQAMDCNLTSIIEKLEKWMEEIEQWRAKCRVMISHQEKYTIEDFEKTVDEGDEYDIKLTEIEDLKKVIASKEWSQQAGFVTSWSATADMEKAIDFDYKVRYSSKDVLALIKDGSRNTSSQAINIVAKLQQMLSEANEREAEAHDFLQNPTLSKLELVWQKLRQSDWFSEQCEFETITLIQTVIWFSDINAVRSEIIHMARIKSMIDFAIPNLSGFDLKSQLQRLAESQITLSKAVEISKACELSKCLKDSQDTLGLQEMINRMNNFTERIAKLFKPKNAYHNVFEVITEIEFEIKQQCSICFQIVSERDDLTSLAEGQIMQLYYQGGDVYFTDEWHQMKDFESLDKMLQHQSSLREMQSRIFEKVKQVNSARGLEACCCLGNNKMESPDSVLSCILCSSQFHVRCCEWSPFLQLLPHGCFLCLRCLRGQRPVIDDVVAALNGTPSGFLETQLVRNLIQKSRTVTKNLMDGANKRQLGEPGSEEFCKRALFEWLSCEILNLNGVPKALELISEFYGDYLQKQTSAALELQRRPIKSKAPLTLFEQKTSVKRKRPSASHKDFSRKARKRNVKSSPTEYFEEEESEFKSCQARDCMKPYGEPHWVMCDAGCRNWFHVLCSGFSLKEVEEMHEYRCSSCLDHADSPVSSVSTD</sequence>
<evidence type="ECO:0000256" key="16">
    <source>
        <dbReference type="ARBA" id="ARBA00023242"/>
    </source>
</evidence>
<dbReference type="GO" id="GO:0005634">
    <property type="term" value="C:nucleus"/>
    <property type="evidence" value="ECO:0007669"/>
    <property type="project" value="UniProtKB-SubCell"/>
</dbReference>
<dbReference type="Proteomes" id="UP000008068">
    <property type="component" value="Unassembled WGS sequence"/>
</dbReference>
<dbReference type="HOGENOM" id="CLU_000991_2_2_1"/>
<keyword evidence="11" id="KW-0560">Oxidoreductase</keyword>
<keyword evidence="12" id="KW-0408">Iron</keyword>
<evidence type="ECO:0000256" key="4">
    <source>
        <dbReference type="ARBA" id="ARBA00012902"/>
    </source>
</evidence>
<dbReference type="SMART" id="SM00501">
    <property type="entry name" value="BRIGHT"/>
    <property type="match status" value="1"/>
</dbReference>
<evidence type="ECO:0000256" key="14">
    <source>
        <dbReference type="ARBA" id="ARBA00023054"/>
    </source>
</evidence>
<dbReference type="SMART" id="SM00558">
    <property type="entry name" value="JmjC"/>
    <property type="match status" value="1"/>
</dbReference>
<dbReference type="InterPro" id="IPR003347">
    <property type="entry name" value="JmjC_dom"/>
</dbReference>
<evidence type="ECO:0000256" key="8">
    <source>
        <dbReference type="ARBA" id="ARBA00022833"/>
    </source>
</evidence>
<dbReference type="eggNOG" id="KOG1246">
    <property type="taxonomic scope" value="Eukaryota"/>
</dbReference>
<dbReference type="InterPro" id="IPR048615">
    <property type="entry name" value="KDM5_C-hel"/>
</dbReference>
<evidence type="ECO:0000256" key="7">
    <source>
        <dbReference type="ARBA" id="ARBA00022771"/>
    </source>
</evidence>
<dbReference type="GO" id="GO:0008270">
    <property type="term" value="F:zinc ion binding"/>
    <property type="evidence" value="ECO:0007669"/>
    <property type="project" value="UniProtKB-KW"/>
</dbReference>
<feature type="compositionally biased region" description="Polar residues" evidence="23">
    <location>
        <begin position="28"/>
        <end position="41"/>
    </location>
</feature>
<feature type="domain" description="ARID" evidence="25">
    <location>
        <begin position="140"/>
        <end position="237"/>
    </location>
</feature>
<dbReference type="PANTHER" id="PTHR10694:SF33">
    <property type="entry name" value="LYSINE-SPECIFIC DEMETHYLASE 5"/>
    <property type="match status" value="1"/>
</dbReference>
<dbReference type="InterPro" id="IPR019787">
    <property type="entry name" value="Znf_PHD-finger"/>
</dbReference>
<evidence type="ECO:0000256" key="19">
    <source>
        <dbReference type="ARBA" id="ARBA00076664"/>
    </source>
</evidence>
<feature type="compositionally biased region" description="Acidic residues" evidence="23">
    <location>
        <begin position="270"/>
        <end position="284"/>
    </location>
</feature>
<keyword evidence="13" id="KW-0805">Transcription regulation</keyword>
<dbReference type="GO" id="GO:0003677">
    <property type="term" value="F:DNA binding"/>
    <property type="evidence" value="ECO:0007669"/>
    <property type="project" value="InterPro"/>
</dbReference>
<dbReference type="InterPro" id="IPR013637">
    <property type="entry name" value="Lys_sp_deMease-like_dom"/>
</dbReference>
<keyword evidence="29" id="KW-1185">Reference proteome</keyword>
<dbReference type="Pfam" id="PF21323">
    <property type="entry name" value="KDM5_C-hel"/>
    <property type="match status" value="1"/>
</dbReference>
<evidence type="ECO:0000256" key="22">
    <source>
        <dbReference type="PROSITE-ProRule" id="PRU00146"/>
    </source>
</evidence>
<dbReference type="SMART" id="SM01014">
    <property type="entry name" value="ARID"/>
    <property type="match status" value="1"/>
</dbReference>
<feature type="region of interest" description="Disordered" evidence="23">
    <location>
        <begin position="238"/>
        <end position="340"/>
    </location>
</feature>
<keyword evidence="9" id="KW-0156">Chromatin regulator</keyword>
<feature type="region of interest" description="Disordered" evidence="23">
    <location>
        <begin position="1435"/>
        <end position="1457"/>
    </location>
</feature>
<evidence type="ECO:0000313" key="29">
    <source>
        <dbReference type="Proteomes" id="UP000008068"/>
    </source>
</evidence>
<dbReference type="Pfam" id="PF08429">
    <property type="entry name" value="PLU-1"/>
    <property type="match status" value="1"/>
</dbReference>
<feature type="compositionally biased region" description="Basic residues" evidence="23">
    <location>
        <begin position="291"/>
        <end position="302"/>
    </location>
</feature>
<dbReference type="PROSITE" id="PS51011">
    <property type="entry name" value="ARID"/>
    <property type="match status" value="1"/>
</dbReference>
<dbReference type="FunFam" id="2.60.120.650:FF:000036">
    <property type="entry name" value="Lysine-specific demethylase rbr-2"/>
    <property type="match status" value="1"/>
</dbReference>
<evidence type="ECO:0000256" key="2">
    <source>
        <dbReference type="ARBA" id="ARBA00004123"/>
    </source>
</evidence>
<evidence type="ECO:0000256" key="13">
    <source>
        <dbReference type="ARBA" id="ARBA00023015"/>
    </source>
</evidence>
<gene>
    <name evidence="28" type="ORF">CAEBREN_30072</name>
</gene>
<dbReference type="STRING" id="135651.G0P6U4"/>
<evidence type="ECO:0000256" key="18">
    <source>
        <dbReference type="ARBA" id="ARBA00070553"/>
    </source>
</evidence>
<dbReference type="InterPro" id="IPR003349">
    <property type="entry name" value="JmjN"/>
</dbReference>
<evidence type="ECO:0000256" key="6">
    <source>
        <dbReference type="ARBA" id="ARBA00022737"/>
    </source>
</evidence>
<comment type="catalytic activity">
    <reaction evidence="17">
        <text>N(6),N(6),N(6)-trimethyl-L-lysyl(4)-[histone H3] + 3 2-oxoglutarate + 3 O2 = L-lysyl(4)-[histone H3] + 3 formaldehyde + 3 succinate + 3 CO2</text>
        <dbReference type="Rhea" id="RHEA:60208"/>
        <dbReference type="Rhea" id="RHEA-COMP:15537"/>
        <dbReference type="Rhea" id="RHEA-COMP:15547"/>
        <dbReference type="ChEBI" id="CHEBI:15379"/>
        <dbReference type="ChEBI" id="CHEBI:16526"/>
        <dbReference type="ChEBI" id="CHEBI:16810"/>
        <dbReference type="ChEBI" id="CHEBI:16842"/>
        <dbReference type="ChEBI" id="CHEBI:29969"/>
        <dbReference type="ChEBI" id="CHEBI:30031"/>
        <dbReference type="ChEBI" id="CHEBI:61961"/>
        <dbReference type="EC" id="1.14.11.67"/>
    </reaction>
</comment>
<dbReference type="OrthoDB" id="1678912at2759"/>
<dbReference type="InterPro" id="IPR001965">
    <property type="entry name" value="Znf_PHD"/>
</dbReference>
<keyword evidence="10" id="KW-0223">Dioxygenase</keyword>
<feature type="region of interest" description="Disordered" evidence="23">
    <location>
        <begin position="1"/>
        <end position="41"/>
    </location>
</feature>
<dbReference type="SUPFAM" id="SSF51197">
    <property type="entry name" value="Clavaminate synthase-like"/>
    <property type="match status" value="1"/>
</dbReference>
<dbReference type="Gene3D" id="3.30.40.10">
    <property type="entry name" value="Zinc/RING finger domain, C3HC4 (zinc finger)"/>
    <property type="match status" value="2"/>
</dbReference>
<evidence type="ECO:0000256" key="11">
    <source>
        <dbReference type="ARBA" id="ARBA00023002"/>
    </source>
</evidence>
<evidence type="ECO:0000259" key="24">
    <source>
        <dbReference type="PROSITE" id="PS50016"/>
    </source>
</evidence>
<protein>
    <recommendedName>
        <fullName evidence="18">Lysine-specific demethylase rbr-2</fullName>
        <ecNumber evidence="4">1.14.11.67</ecNumber>
    </recommendedName>
    <alternativeName>
        <fullName evidence="19">Histone demethylase rbr-2</fullName>
    </alternativeName>
    <alternativeName>
        <fullName evidence="20">Jumonji/ARID domain-containing protein rbr-2</fullName>
    </alternativeName>
    <alternativeName>
        <fullName evidence="21">[histone H3]-trimethyl-L-lysine(4) demethylase rbr-2</fullName>
    </alternativeName>
</protein>
<keyword evidence="14" id="KW-0175">Coiled coil</keyword>
<keyword evidence="16" id="KW-0539">Nucleus</keyword>
<evidence type="ECO:0000256" key="15">
    <source>
        <dbReference type="ARBA" id="ARBA00023163"/>
    </source>
</evidence>
<evidence type="ECO:0000259" key="25">
    <source>
        <dbReference type="PROSITE" id="PS51011"/>
    </source>
</evidence>
<organism evidence="29">
    <name type="scientific">Caenorhabditis brenneri</name>
    <name type="common">Nematode worm</name>
    <dbReference type="NCBI Taxonomy" id="135651"/>
    <lineage>
        <taxon>Eukaryota</taxon>
        <taxon>Metazoa</taxon>
        <taxon>Ecdysozoa</taxon>
        <taxon>Nematoda</taxon>
        <taxon>Chromadorea</taxon>
        <taxon>Rhabditida</taxon>
        <taxon>Rhabditina</taxon>
        <taxon>Rhabditomorpha</taxon>
        <taxon>Rhabditoidea</taxon>
        <taxon>Rhabditidae</taxon>
        <taxon>Peloderinae</taxon>
        <taxon>Caenorhabditis</taxon>
    </lineage>
</organism>
<feature type="domain" description="PHD-type" evidence="24">
    <location>
        <begin position="346"/>
        <end position="398"/>
    </location>
</feature>
<dbReference type="Pfam" id="PF00628">
    <property type="entry name" value="PHD"/>
    <property type="match status" value="1"/>
</dbReference>
<evidence type="ECO:0000256" key="9">
    <source>
        <dbReference type="ARBA" id="ARBA00022853"/>
    </source>
</evidence>
<comment type="cofactor">
    <cofactor evidence="1">
        <name>Fe(2+)</name>
        <dbReference type="ChEBI" id="CHEBI:29033"/>
    </cofactor>
</comment>
<dbReference type="SMART" id="SM00545">
    <property type="entry name" value="JmjN"/>
    <property type="match status" value="1"/>
</dbReference>
<dbReference type="InterPro" id="IPR004198">
    <property type="entry name" value="Znf_C5HC2"/>
</dbReference>
<dbReference type="PROSITE" id="PS50016">
    <property type="entry name" value="ZF_PHD_2"/>
    <property type="match status" value="1"/>
</dbReference>
<dbReference type="CDD" id="cd16100">
    <property type="entry name" value="ARID"/>
    <property type="match status" value="1"/>
</dbReference>
<evidence type="ECO:0000256" key="3">
    <source>
        <dbReference type="ARBA" id="ARBA00006801"/>
    </source>
</evidence>
<proteinExistence type="inferred from homology"/>
<dbReference type="InParanoid" id="G0P6U4"/>
<dbReference type="Gene3D" id="1.10.150.60">
    <property type="entry name" value="ARID DNA-binding domain"/>
    <property type="match status" value="1"/>
</dbReference>
<evidence type="ECO:0000256" key="23">
    <source>
        <dbReference type="SAM" id="MobiDB-lite"/>
    </source>
</evidence>
<evidence type="ECO:0000256" key="12">
    <source>
        <dbReference type="ARBA" id="ARBA00023004"/>
    </source>
</evidence>
<dbReference type="Pfam" id="PF02928">
    <property type="entry name" value="zf-C5HC2"/>
    <property type="match status" value="1"/>
</dbReference>
<feature type="domain" description="JmjN" evidence="26">
    <location>
        <begin position="60"/>
        <end position="101"/>
    </location>
</feature>
<dbReference type="InterPro" id="IPR011011">
    <property type="entry name" value="Znf_FYVE_PHD"/>
</dbReference>
<dbReference type="PROSITE" id="PS51184">
    <property type="entry name" value="JMJC"/>
    <property type="match status" value="1"/>
</dbReference>
<keyword evidence="7 22" id="KW-0863">Zinc-finger</keyword>
<dbReference type="GO" id="GO:0006355">
    <property type="term" value="P:regulation of DNA-templated transcription"/>
    <property type="evidence" value="ECO:0007669"/>
    <property type="project" value="TreeGrafter"/>
</dbReference>
<dbReference type="GO" id="GO:0034647">
    <property type="term" value="F:histone H3K4me/H3K4me2/H3K4me3 demethylase activity"/>
    <property type="evidence" value="ECO:0007669"/>
    <property type="project" value="UniProtKB-EC"/>
</dbReference>
<dbReference type="InterPro" id="IPR013083">
    <property type="entry name" value="Znf_RING/FYVE/PHD"/>
</dbReference>
<dbReference type="InterPro" id="IPR036431">
    <property type="entry name" value="ARID_dom_sf"/>
</dbReference>
<dbReference type="EC" id="1.14.11.67" evidence="4"/>
<feature type="compositionally biased region" description="Low complexity" evidence="23">
    <location>
        <begin position="9"/>
        <end position="21"/>
    </location>
</feature>
<evidence type="ECO:0000256" key="17">
    <source>
        <dbReference type="ARBA" id="ARBA00048734"/>
    </source>
</evidence>
<comment type="similarity">
    <text evidence="3">Belongs to the JARID1 histone demethylase family.</text>
</comment>
<evidence type="ECO:0000259" key="27">
    <source>
        <dbReference type="PROSITE" id="PS51184"/>
    </source>
</evidence>
<evidence type="ECO:0000256" key="1">
    <source>
        <dbReference type="ARBA" id="ARBA00001954"/>
    </source>
</evidence>
<dbReference type="Pfam" id="PF02375">
    <property type="entry name" value="JmjN"/>
    <property type="match status" value="1"/>
</dbReference>
<keyword evidence="8" id="KW-0862">Zinc</keyword>
<name>G0P6U4_CAEBE</name>
<evidence type="ECO:0000256" key="5">
    <source>
        <dbReference type="ARBA" id="ARBA00022723"/>
    </source>
</evidence>
<dbReference type="PROSITE" id="PS51183">
    <property type="entry name" value="JMJN"/>
    <property type="match status" value="1"/>
</dbReference>
<comment type="subcellular location">
    <subcellularLocation>
        <location evidence="2">Nucleus</location>
    </subcellularLocation>
</comment>
<keyword evidence="6" id="KW-0677">Repeat</keyword>
<dbReference type="SUPFAM" id="SSF46774">
    <property type="entry name" value="ARID-like"/>
    <property type="match status" value="1"/>
</dbReference>
<reference evidence="29" key="1">
    <citation type="submission" date="2011-07" db="EMBL/GenBank/DDBJ databases">
        <authorList>
            <consortium name="Caenorhabditis brenneri Sequencing and Analysis Consortium"/>
            <person name="Wilson R.K."/>
        </authorList>
    </citation>
    <scope>NUCLEOTIDE SEQUENCE [LARGE SCALE GENOMIC DNA]</scope>
    <source>
        <strain evidence="29">PB2801</strain>
    </source>
</reference>
<dbReference type="EMBL" id="GL380104">
    <property type="protein sequence ID" value="EGT46596.1"/>
    <property type="molecule type" value="Genomic_DNA"/>
</dbReference>
<evidence type="ECO:0000259" key="26">
    <source>
        <dbReference type="PROSITE" id="PS51183"/>
    </source>
</evidence>
<dbReference type="GO" id="GO:0000785">
    <property type="term" value="C:chromatin"/>
    <property type="evidence" value="ECO:0007669"/>
    <property type="project" value="TreeGrafter"/>
</dbReference>
<dbReference type="Pfam" id="PF02373">
    <property type="entry name" value="JmjC"/>
    <property type="match status" value="1"/>
</dbReference>
<dbReference type="PANTHER" id="PTHR10694">
    <property type="entry name" value="LYSINE-SPECIFIC DEMETHYLASE"/>
    <property type="match status" value="1"/>
</dbReference>
<keyword evidence="15" id="KW-0804">Transcription</keyword>
<feature type="domain" description="JmjC" evidence="27">
    <location>
        <begin position="495"/>
        <end position="661"/>
    </location>
</feature>
<accession>G0P6U4</accession>
<dbReference type="FunFam" id="1.10.150.60:FF:000016">
    <property type="entry name" value="Putative Lysine-specific demethylase 5B"/>
    <property type="match status" value="1"/>
</dbReference>
<keyword evidence="5" id="KW-0479">Metal-binding</keyword>
<dbReference type="Pfam" id="PF01388">
    <property type="entry name" value="ARID"/>
    <property type="match status" value="1"/>
</dbReference>
<evidence type="ECO:0000313" key="28">
    <source>
        <dbReference type="EMBL" id="EGT46596.1"/>
    </source>
</evidence>
<dbReference type="SMART" id="SM00249">
    <property type="entry name" value="PHD"/>
    <property type="match status" value="3"/>
</dbReference>
<dbReference type="CDD" id="cd15610">
    <property type="entry name" value="PHD3_KDM5A_like"/>
    <property type="match status" value="1"/>
</dbReference>
<evidence type="ECO:0000256" key="21">
    <source>
        <dbReference type="ARBA" id="ARBA00081689"/>
    </source>
</evidence>
<evidence type="ECO:0000256" key="20">
    <source>
        <dbReference type="ARBA" id="ARBA00077345"/>
    </source>
</evidence>
<dbReference type="Gene3D" id="2.60.120.650">
    <property type="entry name" value="Cupin"/>
    <property type="match status" value="1"/>
</dbReference>
<dbReference type="CDD" id="cd15545">
    <property type="entry name" value="PHD_BAZ2A_like"/>
    <property type="match status" value="1"/>
</dbReference>
<dbReference type="InterPro" id="IPR001606">
    <property type="entry name" value="ARID_dom"/>
</dbReference>
<dbReference type="FunCoup" id="G0P6U4">
    <property type="interactions" value="3775"/>
</dbReference>
<dbReference type="SUPFAM" id="SSF57903">
    <property type="entry name" value="FYVE/PHD zinc finger"/>
    <property type="match status" value="2"/>
</dbReference>
<evidence type="ECO:0000256" key="10">
    <source>
        <dbReference type="ARBA" id="ARBA00022964"/>
    </source>
</evidence>